<keyword evidence="5 9" id="KW-0472">Membrane</keyword>
<dbReference type="InterPro" id="IPR000276">
    <property type="entry name" value="GPCR_Rhodpsn"/>
</dbReference>
<protein>
    <submittedName>
        <fullName evidence="12">P2Y purinoceptor 4-like</fullName>
    </submittedName>
</protein>
<keyword evidence="3 9" id="KW-1133">Transmembrane helix</keyword>
<dbReference type="SUPFAM" id="SSF81321">
    <property type="entry name" value="Family A G protein-coupled receptor-like"/>
    <property type="match status" value="1"/>
</dbReference>
<feature type="transmembrane region" description="Helical" evidence="9">
    <location>
        <begin position="32"/>
        <end position="55"/>
    </location>
</feature>
<keyword evidence="4" id="KW-0297">G-protein coupled receptor</keyword>
<feature type="transmembrane region" description="Helical" evidence="9">
    <location>
        <begin position="211"/>
        <end position="228"/>
    </location>
</feature>
<feature type="transmembrane region" description="Helical" evidence="9">
    <location>
        <begin position="172"/>
        <end position="191"/>
    </location>
</feature>
<dbReference type="PANTHER" id="PTHR24232:SF107">
    <property type="entry name" value="HYDROXYCARBOXYLIC ACID RECEPTOR 2-LIKE"/>
    <property type="match status" value="1"/>
</dbReference>
<dbReference type="KEGG" id="cgob:115005593"/>
<organism evidence="11 12">
    <name type="scientific">Cottoperca gobio</name>
    <name type="common">Frogmouth</name>
    <name type="synonym">Aphritis gobio</name>
    <dbReference type="NCBI Taxonomy" id="56716"/>
    <lineage>
        <taxon>Eukaryota</taxon>
        <taxon>Metazoa</taxon>
        <taxon>Chordata</taxon>
        <taxon>Craniata</taxon>
        <taxon>Vertebrata</taxon>
        <taxon>Euteleostomi</taxon>
        <taxon>Actinopterygii</taxon>
        <taxon>Neopterygii</taxon>
        <taxon>Teleostei</taxon>
        <taxon>Neoteleostei</taxon>
        <taxon>Acanthomorphata</taxon>
        <taxon>Eupercaria</taxon>
        <taxon>Perciformes</taxon>
        <taxon>Notothenioidei</taxon>
        <taxon>Bovichtidae</taxon>
        <taxon>Cottoperca</taxon>
    </lineage>
</organism>
<evidence type="ECO:0000256" key="8">
    <source>
        <dbReference type="ARBA" id="ARBA00023224"/>
    </source>
</evidence>
<evidence type="ECO:0000256" key="1">
    <source>
        <dbReference type="ARBA" id="ARBA00004141"/>
    </source>
</evidence>
<name>A0A6J2PB63_COTGO</name>
<dbReference type="PROSITE" id="PS50262">
    <property type="entry name" value="G_PROTEIN_RECEP_F1_2"/>
    <property type="match status" value="1"/>
</dbReference>
<keyword evidence="6" id="KW-0675">Receptor</keyword>
<comment type="subcellular location">
    <subcellularLocation>
        <location evidence="1">Membrane</location>
        <topology evidence="1">Multi-pass membrane protein</topology>
    </subcellularLocation>
</comment>
<keyword evidence="2 9" id="KW-0812">Transmembrane</keyword>
<feature type="transmembrane region" description="Helical" evidence="9">
    <location>
        <begin position="144"/>
        <end position="166"/>
    </location>
</feature>
<evidence type="ECO:0000313" key="11">
    <source>
        <dbReference type="Proteomes" id="UP000504630"/>
    </source>
</evidence>
<dbReference type="GeneID" id="115005593"/>
<feature type="transmembrane region" description="Helical" evidence="9">
    <location>
        <begin position="67"/>
        <end position="85"/>
    </location>
</feature>
<evidence type="ECO:0000256" key="3">
    <source>
        <dbReference type="ARBA" id="ARBA00022989"/>
    </source>
</evidence>
<feature type="domain" description="G-protein coupled receptors family 1 profile" evidence="10">
    <location>
        <begin position="47"/>
        <end position="267"/>
    </location>
</feature>
<dbReference type="Proteomes" id="UP000504630">
    <property type="component" value="Unplaced"/>
</dbReference>
<evidence type="ECO:0000313" key="12">
    <source>
        <dbReference type="RefSeq" id="XP_029283333.1"/>
    </source>
</evidence>
<evidence type="ECO:0000259" key="10">
    <source>
        <dbReference type="PROSITE" id="PS50262"/>
    </source>
</evidence>
<feature type="transmembrane region" description="Helical" evidence="9">
    <location>
        <begin position="91"/>
        <end position="109"/>
    </location>
</feature>
<reference evidence="12" key="1">
    <citation type="submission" date="2025-08" db="UniProtKB">
        <authorList>
            <consortium name="RefSeq"/>
        </authorList>
    </citation>
    <scope>IDENTIFICATION</scope>
</reference>
<feature type="transmembrane region" description="Helical" evidence="9">
    <location>
        <begin position="248"/>
        <end position="269"/>
    </location>
</feature>
<keyword evidence="7" id="KW-0325">Glycoprotein</keyword>
<dbReference type="Gene3D" id="1.20.1070.10">
    <property type="entry name" value="Rhodopsin 7-helix transmembrane proteins"/>
    <property type="match status" value="2"/>
</dbReference>
<dbReference type="GO" id="GO:0035025">
    <property type="term" value="P:positive regulation of Rho protein signal transduction"/>
    <property type="evidence" value="ECO:0007669"/>
    <property type="project" value="TreeGrafter"/>
</dbReference>
<evidence type="ECO:0000256" key="6">
    <source>
        <dbReference type="ARBA" id="ARBA00023170"/>
    </source>
</evidence>
<keyword evidence="11" id="KW-1185">Reference proteome</keyword>
<evidence type="ECO:0000256" key="9">
    <source>
        <dbReference type="SAM" id="Phobius"/>
    </source>
</evidence>
<dbReference type="GO" id="GO:0005886">
    <property type="term" value="C:plasma membrane"/>
    <property type="evidence" value="ECO:0007669"/>
    <property type="project" value="TreeGrafter"/>
</dbReference>
<dbReference type="GO" id="GO:0004930">
    <property type="term" value="F:G protein-coupled receptor activity"/>
    <property type="evidence" value="ECO:0007669"/>
    <property type="project" value="UniProtKB-KW"/>
</dbReference>
<evidence type="ECO:0000256" key="7">
    <source>
        <dbReference type="ARBA" id="ARBA00023180"/>
    </source>
</evidence>
<proteinExistence type="predicted"/>
<gene>
    <name evidence="12" type="primary">LOC115005593</name>
</gene>
<dbReference type="AlphaFoldDB" id="A0A6J2PB63"/>
<dbReference type="OrthoDB" id="8747610at2759"/>
<dbReference type="RefSeq" id="XP_029283333.1">
    <property type="nucleotide sequence ID" value="XM_029427473.1"/>
</dbReference>
<dbReference type="GO" id="GO:0007200">
    <property type="term" value="P:phospholipase C-activating G protein-coupled receptor signaling pathway"/>
    <property type="evidence" value="ECO:0007669"/>
    <property type="project" value="TreeGrafter"/>
</dbReference>
<dbReference type="Pfam" id="PF00001">
    <property type="entry name" value="7tm_1"/>
    <property type="match status" value="1"/>
</dbReference>
<sequence>MMNSSSLNSSSLNASEENLWNPCPSSPYGVRIFFTVEAANFVLGLPVNAWTVWLIAHSPHSVKASEVFTLNLALLECVYSLLSFLRPLNYYFIKHAFLYTFNLFFYGLLSAGQPLFQACVCVERYLAVVHPVSYLRWNSVRPRLCALPLVWGLTFVFCVCNVLKLVFVFPVVFLLLLLLQGLCCVRILQVLRQPGPGDGSKQEVDPAKKQAFVTVLVIQVMMVLNYLPTVLAVPLRGRLRRHAYLCQLIPASLSFSVFGSFIQPLMYLMRRGKLPCRAKA</sequence>
<evidence type="ECO:0000256" key="5">
    <source>
        <dbReference type="ARBA" id="ARBA00023136"/>
    </source>
</evidence>
<accession>A0A6J2PB63</accession>
<evidence type="ECO:0000256" key="4">
    <source>
        <dbReference type="ARBA" id="ARBA00023040"/>
    </source>
</evidence>
<dbReference type="PANTHER" id="PTHR24232">
    <property type="entry name" value="G-PROTEIN COUPLED RECEPTOR"/>
    <property type="match status" value="1"/>
</dbReference>
<keyword evidence="8" id="KW-0807">Transducer</keyword>
<evidence type="ECO:0000256" key="2">
    <source>
        <dbReference type="ARBA" id="ARBA00022692"/>
    </source>
</evidence>
<dbReference type="InterPro" id="IPR017452">
    <property type="entry name" value="GPCR_Rhodpsn_7TM"/>
</dbReference>
<dbReference type="CDD" id="cd00637">
    <property type="entry name" value="7tm_classA_rhodopsin-like"/>
    <property type="match status" value="1"/>
</dbReference>
<dbReference type="InParanoid" id="A0A6J2PB63"/>